<evidence type="ECO:0000259" key="1">
    <source>
        <dbReference type="Pfam" id="PF20557"/>
    </source>
</evidence>
<dbReference type="KEGG" id="cow:Calow_0834"/>
<accession>E4Q628</accession>
<feature type="domain" description="Putative DnaT-like" evidence="1">
    <location>
        <begin position="4"/>
        <end position="163"/>
    </location>
</feature>
<dbReference type="STRING" id="632518.Calow_0834"/>
<sequence>MAIQVGTNSYVDIEFADSYFSERLYADEWDNADTATKEKALITACKRIERLQFKGLKVDETQILSFPRMFPSVSAPINRERSFNLDFGIGFVVQEEVPNEVKWAQCEEALALLKYGNNTRTRLQEQGVIRVDFGSVSEEYERAGKGVNKLFSNEAYELLKPYLAGVVAIV</sequence>
<proteinExistence type="predicted"/>
<dbReference type="eggNOG" id="ENOG5032IUN">
    <property type="taxonomic scope" value="Bacteria"/>
</dbReference>
<name>E4Q628_CALOW</name>
<dbReference type="InterPro" id="IPR046787">
    <property type="entry name" value="DnaT_2"/>
</dbReference>
<evidence type="ECO:0000313" key="2">
    <source>
        <dbReference type="EMBL" id="ADQ04402.1"/>
    </source>
</evidence>
<dbReference type="HOGENOM" id="CLU_1567790_0_0_9"/>
<dbReference type="AlphaFoldDB" id="E4Q628"/>
<gene>
    <name evidence="2" type="ordered locus">Calow_0834</name>
</gene>
<protein>
    <recommendedName>
        <fullName evidence="1">Putative DnaT-like domain-containing protein</fullName>
    </recommendedName>
</protein>
<dbReference type="EMBL" id="CP002216">
    <property type="protein sequence ID" value="ADQ04402.1"/>
    <property type="molecule type" value="Genomic_DNA"/>
</dbReference>
<dbReference type="RefSeq" id="WP_013411795.1">
    <property type="nucleotide sequence ID" value="NC_014657.1"/>
</dbReference>
<keyword evidence="3" id="KW-1185">Reference proteome</keyword>
<dbReference type="Proteomes" id="UP000006889">
    <property type="component" value="Chromosome"/>
</dbReference>
<evidence type="ECO:0000313" key="3">
    <source>
        <dbReference type="Proteomes" id="UP000006889"/>
    </source>
</evidence>
<dbReference type="Pfam" id="PF20557">
    <property type="entry name" value="DnaT_2"/>
    <property type="match status" value="1"/>
</dbReference>
<dbReference type="OrthoDB" id="1727286at2"/>
<organism evidence="2 3">
    <name type="scientific">Caldicellulosiruptor owensensis (strain ATCC 700167 / DSM 13100 / OL)</name>
    <dbReference type="NCBI Taxonomy" id="632518"/>
    <lineage>
        <taxon>Bacteria</taxon>
        <taxon>Bacillati</taxon>
        <taxon>Bacillota</taxon>
        <taxon>Bacillota incertae sedis</taxon>
        <taxon>Caldicellulosiruptorales</taxon>
        <taxon>Caldicellulosiruptoraceae</taxon>
        <taxon>Caldicellulosiruptor</taxon>
    </lineage>
</organism>
<reference evidence="2 3" key="2">
    <citation type="journal article" date="2011" name="J. Bacteriol.">
        <title>Complete genome sequences for the anaerobic, extremely thermophilic plant biomass-degrading bacteria Caldicellulosiruptor hydrothermalis, Caldicellulosiruptor kristjanssonii, Caldicellulosiruptor kronotskyensis, Caldicellulosiruptor owensenis, and Caldicellulosiruptor lactoaceticus.</title>
        <authorList>
            <person name="Blumer-Schuette S.E."/>
            <person name="Ozdemir I."/>
            <person name="Mistry D."/>
            <person name="Lucas S."/>
            <person name="Lapidus A."/>
            <person name="Cheng J.F."/>
            <person name="Goodwin L.A."/>
            <person name="Pitluck S."/>
            <person name="Land M.L."/>
            <person name="Hauser L.J."/>
            <person name="Woyke T."/>
            <person name="Mikhailova N."/>
            <person name="Pati A."/>
            <person name="Kyrpides N.C."/>
            <person name="Ivanova N."/>
            <person name="Detter J.C."/>
            <person name="Walston-Davenport K."/>
            <person name="Han S."/>
            <person name="Adams M.W."/>
            <person name="Kelly R.M."/>
        </authorList>
    </citation>
    <scope>NUCLEOTIDE SEQUENCE [LARGE SCALE GENOMIC DNA]</scope>
    <source>
        <strain evidence="3">ATCC 700167 / DSM 13100 / OL</strain>
    </source>
</reference>
<reference key="1">
    <citation type="submission" date="2010-09" db="EMBL/GenBank/DDBJ databases">
        <title>Complete sequence of Caldicellulosiruptor owensensis OL.</title>
        <authorList>
            <consortium name="US DOE Joint Genome Institute"/>
            <person name="Lucas S."/>
            <person name="Copeland A."/>
            <person name="Lapidus A."/>
            <person name="Cheng J.-F."/>
            <person name="Bruce D."/>
            <person name="Goodwin L."/>
            <person name="Pitluck S."/>
            <person name="Davenport K."/>
            <person name="Detter J.C."/>
            <person name="Han C."/>
            <person name="Tapia R."/>
            <person name="Land M."/>
            <person name="Hauser L."/>
            <person name="Chang Y.-J."/>
            <person name="Jeffries C."/>
            <person name="Kyrpides N."/>
            <person name="Ivanova N."/>
            <person name="Mikhailova N."/>
            <person name="Blumer-Schuette S.E."/>
            <person name="Kelly R.M."/>
            <person name="Woyke T."/>
        </authorList>
    </citation>
    <scope>NUCLEOTIDE SEQUENCE</scope>
    <source>
        <strain>OL</strain>
    </source>
</reference>